<dbReference type="PANTHER" id="PTHR10120">
    <property type="entry name" value="CAAX PRENYL PROTEASE 1"/>
    <property type="match status" value="1"/>
</dbReference>
<feature type="transmembrane region" description="Helical" evidence="7">
    <location>
        <begin position="331"/>
        <end position="350"/>
    </location>
</feature>
<keyword evidence="7" id="KW-0812">Transmembrane</keyword>
<evidence type="ECO:0000256" key="1">
    <source>
        <dbReference type="ARBA" id="ARBA00022670"/>
    </source>
</evidence>
<dbReference type="InterPro" id="IPR001915">
    <property type="entry name" value="Peptidase_M48"/>
</dbReference>
<keyword evidence="4 6" id="KW-0862">Zinc</keyword>
<proteinExistence type="inferred from homology"/>
<evidence type="ECO:0000256" key="5">
    <source>
        <dbReference type="ARBA" id="ARBA00023049"/>
    </source>
</evidence>
<evidence type="ECO:0000259" key="8">
    <source>
        <dbReference type="Pfam" id="PF01435"/>
    </source>
</evidence>
<evidence type="ECO:0000313" key="10">
    <source>
        <dbReference type="EMBL" id="NCU16559.1"/>
    </source>
</evidence>
<name>A0ABX0A3K5_9BACI</name>
<protein>
    <submittedName>
        <fullName evidence="10">M48 family metallopeptidase</fullName>
    </submittedName>
</protein>
<feature type="domain" description="Peptidase M48" evidence="8">
    <location>
        <begin position="209"/>
        <end position="415"/>
    </location>
</feature>
<keyword evidence="7" id="KW-1133">Transmembrane helix</keyword>
<dbReference type="RefSeq" id="WP_161919397.1">
    <property type="nucleotide sequence ID" value="NZ_JAACYS010000005.1"/>
</dbReference>
<dbReference type="Gene3D" id="3.30.2010.10">
    <property type="entry name" value="Metalloproteases ('zincins'), catalytic domain"/>
    <property type="match status" value="1"/>
</dbReference>
<keyword evidence="2" id="KW-0479">Metal-binding</keyword>
<feature type="transmembrane region" description="Helical" evidence="7">
    <location>
        <begin position="288"/>
        <end position="310"/>
    </location>
</feature>
<dbReference type="Pfam" id="PF01435">
    <property type="entry name" value="Peptidase_M48"/>
    <property type="match status" value="1"/>
</dbReference>
<evidence type="ECO:0000259" key="9">
    <source>
        <dbReference type="Pfam" id="PF16491"/>
    </source>
</evidence>
<keyword evidence="11" id="KW-1185">Reference proteome</keyword>
<evidence type="ECO:0000256" key="3">
    <source>
        <dbReference type="ARBA" id="ARBA00022801"/>
    </source>
</evidence>
<evidence type="ECO:0000256" key="4">
    <source>
        <dbReference type="ARBA" id="ARBA00022833"/>
    </source>
</evidence>
<gene>
    <name evidence="10" type="ORF">GW534_02055</name>
</gene>
<comment type="caution">
    <text evidence="10">The sequence shown here is derived from an EMBL/GenBank/DDBJ whole genome shotgun (WGS) entry which is preliminary data.</text>
</comment>
<evidence type="ECO:0000313" key="11">
    <source>
        <dbReference type="Proteomes" id="UP000743899"/>
    </source>
</evidence>
<dbReference type="Proteomes" id="UP000743899">
    <property type="component" value="Unassembled WGS sequence"/>
</dbReference>
<evidence type="ECO:0000256" key="2">
    <source>
        <dbReference type="ARBA" id="ARBA00022723"/>
    </source>
</evidence>
<feature type="domain" description="CAAX prenyl protease 1 N-terminal" evidence="9">
    <location>
        <begin position="45"/>
        <end position="204"/>
    </location>
</feature>
<keyword evidence="1 6" id="KW-0645">Protease</keyword>
<comment type="similarity">
    <text evidence="6">Belongs to the peptidase M48 family.</text>
</comment>
<feature type="transmembrane region" description="Helical" evidence="7">
    <location>
        <begin position="176"/>
        <end position="198"/>
    </location>
</feature>
<feature type="transmembrane region" description="Helical" evidence="7">
    <location>
        <begin position="5"/>
        <end position="26"/>
    </location>
</feature>
<accession>A0ABX0A3K5</accession>
<feature type="transmembrane region" description="Helical" evidence="7">
    <location>
        <begin position="64"/>
        <end position="89"/>
    </location>
</feature>
<keyword evidence="7" id="KW-0472">Membrane</keyword>
<dbReference type="InterPro" id="IPR032456">
    <property type="entry name" value="Peptidase_M48_N"/>
</dbReference>
<organism evidence="10 11">
    <name type="scientific">Pallidibacillus pasinlerensis</name>
    <dbReference type="NCBI Taxonomy" id="2703818"/>
    <lineage>
        <taxon>Bacteria</taxon>
        <taxon>Bacillati</taxon>
        <taxon>Bacillota</taxon>
        <taxon>Bacilli</taxon>
        <taxon>Bacillales</taxon>
        <taxon>Bacillaceae</taxon>
        <taxon>Pallidibacillus</taxon>
    </lineage>
</organism>
<dbReference type="Pfam" id="PF16491">
    <property type="entry name" value="Peptidase_M48_N"/>
    <property type="match status" value="1"/>
</dbReference>
<comment type="cofactor">
    <cofactor evidence="6">
        <name>Zn(2+)</name>
        <dbReference type="ChEBI" id="CHEBI:29105"/>
    </cofactor>
    <text evidence="6">Binds 1 zinc ion per subunit.</text>
</comment>
<dbReference type="EMBL" id="JAACYS010000005">
    <property type="protein sequence ID" value="NCU16559.1"/>
    <property type="molecule type" value="Genomic_DNA"/>
</dbReference>
<reference evidence="10 11" key="1">
    <citation type="submission" date="2020-01" db="EMBL/GenBank/DDBJ databases">
        <title>A novel Bacillus sp. from Pasinler.</title>
        <authorList>
            <person name="Adiguzel A."/>
            <person name="Ay H."/>
            <person name="Baltaci M.O."/>
        </authorList>
    </citation>
    <scope>NUCLEOTIDE SEQUENCE [LARGE SCALE GENOMIC DNA]</scope>
    <source>
        <strain evidence="10 11">P1</strain>
    </source>
</reference>
<sequence length="418" mass="49206">MRRKLLLSFIVGYVIFIAFIYFYLFYFDTGAIPAEFKGSSVDPETFLTAEELVKSEEYSKIRNFLFFLEVPLEWLFYLLLLFFGIGKLFEKWAEQTTRMKFVHNALFTFCLSFLSFVFFYPLKFLRYSLSKKYGISTQSFHDWMRDLLINFWLDWLLLFIVVSALYWLIRKSEKRWWLYTWFLAIPFAVFLMFIQPVIIDPLFNDFYEIKNKELEERILMLADTAGIPSEHVYEVNMSEKTNALNAYVTGIGTNSRIVLYDTTLERLSEDEIVFIMAHEMAHYVEKHIYFGMAGYLVLLLGLMFIIAKLANKIVNKYGRLLNVSSMKKLSSFPLILLIVSVLTFATSPISNAVSRHIEMRADIYALQLTNDQEAAVSTFQKLSQVSLSQVNPPILVKWFRYGHPTMLERIQRAEQFRD</sequence>
<evidence type="ECO:0000256" key="6">
    <source>
        <dbReference type="RuleBase" id="RU003983"/>
    </source>
</evidence>
<keyword evidence="3 6" id="KW-0378">Hydrolase</keyword>
<feature type="transmembrane region" description="Helical" evidence="7">
    <location>
        <begin position="101"/>
        <end position="122"/>
    </location>
</feature>
<dbReference type="CDD" id="cd07343">
    <property type="entry name" value="M48A_Zmpste24p_like"/>
    <property type="match status" value="1"/>
</dbReference>
<dbReference type="InterPro" id="IPR027057">
    <property type="entry name" value="CAXX_Prtase_1"/>
</dbReference>
<keyword evidence="5 6" id="KW-0482">Metalloprotease</keyword>
<feature type="transmembrane region" description="Helical" evidence="7">
    <location>
        <begin position="149"/>
        <end position="169"/>
    </location>
</feature>
<evidence type="ECO:0000256" key="7">
    <source>
        <dbReference type="SAM" id="Phobius"/>
    </source>
</evidence>